<keyword evidence="3" id="KW-0804">Transcription</keyword>
<dbReference type="SUPFAM" id="SSF46785">
    <property type="entry name" value="Winged helix' DNA-binding domain"/>
    <property type="match status" value="1"/>
</dbReference>
<protein>
    <submittedName>
        <fullName evidence="5">AsnC family transcriptional regulator</fullName>
    </submittedName>
</protein>
<dbReference type="InterPro" id="IPR019888">
    <property type="entry name" value="Tscrpt_reg_AsnC-like"/>
</dbReference>
<dbReference type="PROSITE" id="PS00519">
    <property type="entry name" value="HTH_ASNC_1"/>
    <property type="match status" value="1"/>
</dbReference>
<evidence type="ECO:0000256" key="1">
    <source>
        <dbReference type="ARBA" id="ARBA00023015"/>
    </source>
</evidence>
<dbReference type="PROSITE" id="PS50956">
    <property type="entry name" value="HTH_ASNC_2"/>
    <property type="match status" value="1"/>
</dbReference>
<dbReference type="GO" id="GO:0005829">
    <property type="term" value="C:cytosol"/>
    <property type="evidence" value="ECO:0007669"/>
    <property type="project" value="TreeGrafter"/>
</dbReference>
<dbReference type="Pfam" id="PF01037">
    <property type="entry name" value="AsnC_trans_reg"/>
    <property type="match status" value="1"/>
</dbReference>
<dbReference type="InterPro" id="IPR019885">
    <property type="entry name" value="Tscrpt_reg_HTH_AsnC-type_CS"/>
</dbReference>
<gene>
    <name evidence="5" type="ORF">BB31_35480</name>
</gene>
<keyword evidence="1" id="KW-0805">Transcription regulation</keyword>
<dbReference type="Pfam" id="PF13404">
    <property type="entry name" value="HTH_AsnC-type"/>
    <property type="match status" value="1"/>
</dbReference>
<dbReference type="InterPro" id="IPR019887">
    <property type="entry name" value="Tscrpt_reg_AsnC/Lrp_C"/>
</dbReference>
<dbReference type="InterPro" id="IPR011008">
    <property type="entry name" value="Dimeric_a/b-barrel"/>
</dbReference>
<dbReference type="PRINTS" id="PR00033">
    <property type="entry name" value="HTHASNC"/>
</dbReference>
<dbReference type="Proteomes" id="UP000256220">
    <property type="component" value="Unassembled WGS sequence"/>
</dbReference>
<dbReference type="PANTHER" id="PTHR30154:SF34">
    <property type="entry name" value="TRANSCRIPTIONAL REGULATOR AZLB"/>
    <property type="match status" value="1"/>
</dbReference>
<proteinExistence type="predicted"/>
<evidence type="ECO:0000259" key="4">
    <source>
        <dbReference type="PROSITE" id="PS50956"/>
    </source>
</evidence>
<reference evidence="5 6" key="1">
    <citation type="journal article" date="2014" name="Genome Announc.">
        <title>Draft Genome Sequence of Amycolatopsis lurida NRRL 2430, Producer of the Glycopeptide Family Antibiotic Ristocetin.</title>
        <authorList>
            <person name="Kwun M.J."/>
            <person name="Hong H.J."/>
        </authorList>
    </citation>
    <scope>NUCLEOTIDE SEQUENCE [LARGE SCALE GENOMIC DNA]</scope>
    <source>
        <strain evidence="5 6">NRRL 2430</strain>
    </source>
</reference>
<comment type="caution">
    <text evidence="5">The sequence shown here is derived from an EMBL/GenBank/DDBJ whole genome shotgun (WGS) entry which is preliminary data.</text>
</comment>
<organism evidence="5 6">
    <name type="scientific">Amycolatopsis lurida NRRL 2430</name>
    <dbReference type="NCBI Taxonomy" id="1460371"/>
    <lineage>
        <taxon>Bacteria</taxon>
        <taxon>Bacillati</taxon>
        <taxon>Actinomycetota</taxon>
        <taxon>Actinomycetes</taxon>
        <taxon>Pseudonocardiales</taxon>
        <taxon>Pseudonocardiaceae</taxon>
        <taxon>Amycolatopsis</taxon>
    </lineage>
</organism>
<evidence type="ECO:0000256" key="2">
    <source>
        <dbReference type="ARBA" id="ARBA00023125"/>
    </source>
</evidence>
<keyword evidence="6" id="KW-1185">Reference proteome</keyword>
<dbReference type="PANTHER" id="PTHR30154">
    <property type="entry name" value="LEUCINE-RESPONSIVE REGULATORY PROTEIN"/>
    <property type="match status" value="1"/>
</dbReference>
<dbReference type="SUPFAM" id="SSF54909">
    <property type="entry name" value="Dimeric alpha+beta barrel"/>
    <property type="match status" value="1"/>
</dbReference>
<accession>A0A2P2FIP7</accession>
<feature type="domain" description="HTH asnC-type" evidence="4">
    <location>
        <begin position="3"/>
        <end position="64"/>
    </location>
</feature>
<evidence type="ECO:0000256" key="3">
    <source>
        <dbReference type="ARBA" id="ARBA00023163"/>
    </source>
</evidence>
<dbReference type="Gene3D" id="3.30.70.920">
    <property type="match status" value="1"/>
</dbReference>
<dbReference type="Gene3D" id="1.10.10.10">
    <property type="entry name" value="Winged helix-like DNA-binding domain superfamily/Winged helix DNA-binding domain"/>
    <property type="match status" value="1"/>
</dbReference>
<dbReference type="GO" id="GO:0043200">
    <property type="term" value="P:response to amino acid"/>
    <property type="evidence" value="ECO:0007669"/>
    <property type="project" value="TreeGrafter"/>
</dbReference>
<dbReference type="GO" id="GO:0043565">
    <property type="term" value="F:sequence-specific DNA binding"/>
    <property type="evidence" value="ECO:0007669"/>
    <property type="project" value="InterPro"/>
</dbReference>
<dbReference type="InterPro" id="IPR036388">
    <property type="entry name" value="WH-like_DNA-bd_sf"/>
</dbReference>
<sequence length="159" mass="17562">MPLDEIDHLLLDLVQADAARPLHDLGDAVGLSPSAVQRRLTRLRAAGVIRAEVAVLDPETLGAGMTSVILVALTDDDEKRHTAFRERMLAEPRVQHCYSIVGQWDYVVVLLTPDLKASRYLSRKLFDKHVKRFETLPAFEVVKSSQAVPVPGVSRGSGR</sequence>
<name>A0A2P2FIP7_AMYLU</name>
<dbReference type="EMBL" id="JFBM01000042">
    <property type="protein sequence ID" value="KFU76572.1"/>
    <property type="molecule type" value="Genomic_DNA"/>
</dbReference>
<dbReference type="RefSeq" id="WP_034321136.1">
    <property type="nucleotide sequence ID" value="NZ_JFBM01000042.1"/>
</dbReference>
<dbReference type="SMART" id="SM00344">
    <property type="entry name" value="HTH_ASNC"/>
    <property type="match status" value="1"/>
</dbReference>
<dbReference type="InterPro" id="IPR036390">
    <property type="entry name" value="WH_DNA-bd_sf"/>
</dbReference>
<keyword evidence="2" id="KW-0238">DNA-binding</keyword>
<dbReference type="InterPro" id="IPR000485">
    <property type="entry name" value="AsnC-type_HTH_dom"/>
</dbReference>
<evidence type="ECO:0000313" key="5">
    <source>
        <dbReference type="EMBL" id="KFU76572.1"/>
    </source>
</evidence>
<dbReference type="AlphaFoldDB" id="A0A2P2FIP7"/>
<evidence type="ECO:0000313" key="6">
    <source>
        <dbReference type="Proteomes" id="UP000256220"/>
    </source>
</evidence>